<organism evidence="3 4">
    <name type="scientific">Linnemannia gamsii</name>
    <dbReference type="NCBI Taxonomy" id="64522"/>
    <lineage>
        <taxon>Eukaryota</taxon>
        <taxon>Fungi</taxon>
        <taxon>Fungi incertae sedis</taxon>
        <taxon>Mucoromycota</taxon>
        <taxon>Mortierellomycotina</taxon>
        <taxon>Mortierellomycetes</taxon>
        <taxon>Mortierellales</taxon>
        <taxon>Mortierellaceae</taxon>
        <taxon>Linnemannia</taxon>
    </lineage>
</organism>
<protein>
    <recommendedName>
        <fullName evidence="5">Transmembrane protein</fullName>
    </recommendedName>
</protein>
<gene>
    <name evidence="3" type="ORF">BGZ97_006365</name>
</gene>
<evidence type="ECO:0000313" key="4">
    <source>
        <dbReference type="Proteomes" id="UP000823405"/>
    </source>
</evidence>
<evidence type="ECO:0000313" key="3">
    <source>
        <dbReference type="EMBL" id="KAG0316793.1"/>
    </source>
</evidence>
<keyword evidence="2" id="KW-1133">Transmembrane helix</keyword>
<keyword evidence="2" id="KW-0472">Membrane</keyword>
<accession>A0A9P6RBV0</accession>
<feature type="region of interest" description="Disordered" evidence="1">
    <location>
        <begin position="484"/>
        <end position="542"/>
    </location>
</feature>
<sequence>MSAGLPSYQQACLAPDTRNSAVYLVGGANSVAGMLEVNYVSLTNINAPTTRRIGANTNALKWSAGAPKACYAAPSSAQANSVIKVVQFGQGTSHMSFISPEGAIADPTSFTNLEFQSPKLFSWVGSFTGSNYNVFHMYAVKASASSASHWIALRLSFLNSGGSLSDEDTKMYPSSADPLLSVGTFTTASVGDSRGYSVIFDKQGRGQVFSATGSDQATLNNTIPVLILANPTSVNMNEIVLSSDAVSVTMGETGYILDKAKDANTTVLYSITPGTSSTLQRVPNKGGAPVFFPTIATWSGVNLITPSPDTTEDSKAPIGAIIGGVVGGLVLIALMVFFVRRRRTPKYQAAATPVANTEAHAPPPPHPAAGGMTQIQNGGPVVPIQGQIFQAQHQQQQQQPTITYQPPVFDPYAQVQKPDERQYVAYQAPTKFFDPYGGNQNGTPGLLPAANYDTNASQTSPTIYSVSPYASPVPLRTEPDLQQQHYSPVQQQQHYSPVQQQHQHQQQQQQQQQHYSPEQPFIQSATPGAQLPKSPQFIPPPQ</sequence>
<proteinExistence type="predicted"/>
<reference evidence="3" key="1">
    <citation type="journal article" date="2020" name="Fungal Divers.">
        <title>Resolving the Mortierellaceae phylogeny through synthesis of multi-gene phylogenetics and phylogenomics.</title>
        <authorList>
            <person name="Vandepol N."/>
            <person name="Liber J."/>
            <person name="Desiro A."/>
            <person name="Na H."/>
            <person name="Kennedy M."/>
            <person name="Barry K."/>
            <person name="Grigoriev I.V."/>
            <person name="Miller A.N."/>
            <person name="O'Donnell K."/>
            <person name="Stajich J.E."/>
            <person name="Bonito G."/>
        </authorList>
    </citation>
    <scope>NUCLEOTIDE SEQUENCE</scope>
    <source>
        <strain evidence="3">NVP60</strain>
    </source>
</reference>
<evidence type="ECO:0008006" key="5">
    <source>
        <dbReference type="Google" id="ProtNLM"/>
    </source>
</evidence>
<comment type="caution">
    <text evidence="3">The sequence shown here is derived from an EMBL/GenBank/DDBJ whole genome shotgun (WGS) entry which is preliminary data.</text>
</comment>
<evidence type="ECO:0000256" key="2">
    <source>
        <dbReference type="SAM" id="Phobius"/>
    </source>
</evidence>
<feature type="compositionally biased region" description="Low complexity" evidence="1">
    <location>
        <begin position="484"/>
        <end position="517"/>
    </location>
</feature>
<keyword evidence="2" id="KW-0812">Transmembrane</keyword>
<keyword evidence="4" id="KW-1185">Reference proteome</keyword>
<evidence type="ECO:0000256" key="1">
    <source>
        <dbReference type="SAM" id="MobiDB-lite"/>
    </source>
</evidence>
<dbReference type="EMBL" id="JAAAIN010000282">
    <property type="protein sequence ID" value="KAG0316793.1"/>
    <property type="molecule type" value="Genomic_DNA"/>
</dbReference>
<dbReference type="AlphaFoldDB" id="A0A9P6RBV0"/>
<dbReference type="Proteomes" id="UP000823405">
    <property type="component" value="Unassembled WGS sequence"/>
</dbReference>
<feature type="transmembrane region" description="Helical" evidence="2">
    <location>
        <begin position="318"/>
        <end position="339"/>
    </location>
</feature>
<name>A0A9P6RBV0_9FUNG</name>
<dbReference type="OrthoDB" id="2431312at2759"/>